<name>A0A5C5V8F8_9BACT</name>
<dbReference type="AlphaFoldDB" id="A0A5C5V8F8"/>
<feature type="domain" description="GFO/IDH/MocA-like oxidoreductase" evidence="2">
    <location>
        <begin position="99"/>
        <end position="223"/>
    </location>
</feature>
<accession>A0A5C5V8F8</accession>
<evidence type="ECO:0000313" key="4">
    <source>
        <dbReference type="Proteomes" id="UP000318878"/>
    </source>
</evidence>
<dbReference type="InterPro" id="IPR000683">
    <property type="entry name" value="Gfo/Idh/MocA-like_OxRdtase_N"/>
</dbReference>
<dbReference type="Gene3D" id="3.30.360.10">
    <property type="entry name" value="Dihydrodipicolinate Reductase, domain 2"/>
    <property type="match status" value="1"/>
</dbReference>
<evidence type="ECO:0000313" key="3">
    <source>
        <dbReference type="EMBL" id="TWT34571.1"/>
    </source>
</evidence>
<dbReference type="SUPFAM" id="SSF51735">
    <property type="entry name" value="NAD(P)-binding Rossmann-fold domains"/>
    <property type="match status" value="1"/>
</dbReference>
<dbReference type="GO" id="GO:0016491">
    <property type="term" value="F:oxidoreductase activity"/>
    <property type="evidence" value="ECO:0007669"/>
    <property type="project" value="UniProtKB-KW"/>
</dbReference>
<dbReference type="InterPro" id="IPR036291">
    <property type="entry name" value="NAD(P)-bd_dom_sf"/>
</dbReference>
<dbReference type="EMBL" id="SJPF01000002">
    <property type="protein sequence ID" value="TWT34571.1"/>
    <property type="molecule type" value="Genomic_DNA"/>
</dbReference>
<proteinExistence type="predicted"/>
<evidence type="ECO:0000259" key="2">
    <source>
        <dbReference type="Pfam" id="PF22725"/>
    </source>
</evidence>
<sequence>MVTSVFDPEIDTEKQSEFPEVHFAADYSSFLDNLDAVSICSPDHLHADYAVTSIGRGVATLVEKPMVTTASQIEAIGAALEQNRVTFGVHHQMRFVESFVAARKLVQSGELGEILAIHADYVHDMRKRATKFHNWRVNPNCPQNIVLGGLSHTLDLIRWIMDEPVDCVSSFSSQKGWDDYPDAVTTQVTLRFRSGTIANTFKTIASAGPQRNTLAIYGTQGQIHNNWFRDKSGELHELVGRRNLGFVGKLRDRFIERSLRRDTSARDYPWSSYEHEQGCFSLLGEFTDAVRGSRQFSIGFDEGKATIELCLRCIDAQQLA</sequence>
<dbReference type="Pfam" id="PF01408">
    <property type="entry name" value="GFO_IDH_MocA"/>
    <property type="match status" value="1"/>
</dbReference>
<dbReference type="GO" id="GO:0000166">
    <property type="term" value="F:nucleotide binding"/>
    <property type="evidence" value="ECO:0007669"/>
    <property type="project" value="InterPro"/>
</dbReference>
<dbReference type="Proteomes" id="UP000318878">
    <property type="component" value="Unassembled WGS sequence"/>
</dbReference>
<keyword evidence="3" id="KW-0560">Oxidoreductase</keyword>
<dbReference type="Pfam" id="PF22725">
    <property type="entry name" value="GFO_IDH_MocA_C3"/>
    <property type="match status" value="1"/>
</dbReference>
<organism evidence="3 4">
    <name type="scientific">Blastopirellula retiformator</name>
    <dbReference type="NCBI Taxonomy" id="2527970"/>
    <lineage>
        <taxon>Bacteria</taxon>
        <taxon>Pseudomonadati</taxon>
        <taxon>Planctomycetota</taxon>
        <taxon>Planctomycetia</taxon>
        <taxon>Pirellulales</taxon>
        <taxon>Pirellulaceae</taxon>
        <taxon>Blastopirellula</taxon>
    </lineage>
</organism>
<dbReference type="Gene3D" id="3.40.50.720">
    <property type="entry name" value="NAD(P)-binding Rossmann-like Domain"/>
    <property type="match status" value="1"/>
</dbReference>
<dbReference type="PANTHER" id="PTHR43377:SF1">
    <property type="entry name" value="BILIVERDIN REDUCTASE A"/>
    <property type="match status" value="1"/>
</dbReference>
<feature type="domain" description="Gfo/Idh/MocA-like oxidoreductase N-terminal" evidence="1">
    <location>
        <begin position="3"/>
        <end position="91"/>
    </location>
</feature>
<evidence type="ECO:0000259" key="1">
    <source>
        <dbReference type="Pfam" id="PF01408"/>
    </source>
</evidence>
<dbReference type="PANTHER" id="PTHR43377">
    <property type="entry name" value="BILIVERDIN REDUCTASE A"/>
    <property type="match status" value="1"/>
</dbReference>
<comment type="caution">
    <text evidence="3">The sequence shown here is derived from an EMBL/GenBank/DDBJ whole genome shotgun (WGS) entry which is preliminary data.</text>
</comment>
<protein>
    <submittedName>
        <fullName evidence="3">Putative oxidoreductase YhhX</fullName>
        <ecNumber evidence="3">1.-.-.-</ecNumber>
    </submittedName>
</protein>
<gene>
    <name evidence="3" type="primary">yhhX</name>
    <name evidence="3" type="ORF">Enr8_19820</name>
</gene>
<dbReference type="EC" id="1.-.-.-" evidence="3"/>
<dbReference type="SUPFAM" id="SSF55347">
    <property type="entry name" value="Glyceraldehyde-3-phosphate dehydrogenase-like, C-terminal domain"/>
    <property type="match status" value="1"/>
</dbReference>
<keyword evidence="4" id="KW-1185">Reference proteome</keyword>
<dbReference type="InterPro" id="IPR055170">
    <property type="entry name" value="GFO_IDH_MocA-like_dom"/>
</dbReference>
<dbReference type="InterPro" id="IPR051450">
    <property type="entry name" value="Gfo/Idh/MocA_Oxidoreductases"/>
</dbReference>
<reference evidence="3 4" key="1">
    <citation type="submission" date="2019-02" db="EMBL/GenBank/DDBJ databases">
        <title>Deep-cultivation of Planctomycetes and their phenomic and genomic characterization uncovers novel biology.</title>
        <authorList>
            <person name="Wiegand S."/>
            <person name="Jogler M."/>
            <person name="Boedeker C."/>
            <person name="Pinto D."/>
            <person name="Vollmers J."/>
            <person name="Rivas-Marin E."/>
            <person name="Kohn T."/>
            <person name="Peeters S.H."/>
            <person name="Heuer A."/>
            <person name="Rast P."/>
            <person name="Oberbeckmann S."/>
            <person name="Bunk B."/>
            <person name="Jeske O."/>
            <person name="Meyerdierks A."/>
            <person name="Storesund J.E."/>
            <person name="Kallscheuer N."/>
            <person name="Luecker S."/>
            <person name="Lage O.M."/>
            <person name="Pohl T."/>
            <person name="Merkel B.J."/>
            <person name="Hornburger P."/>
            <person name="Mueller R.-W."/>
            <person name="Bruemmer F."/>
            <person name="Labrenz M."/>
            <person name="Spormann A.M."/>
            <person name="Op Den Camp H."/>
            <person name="Overmann J."/>
            <person name="Amann R."/>
            <person name="Jetten M.S.M."/>
            <person name="Mascher T."/>
            <person name="Medema M.H."/>
            <person name="Devos D.P."/>
            <person name="Kaster A.-K."/>
            <person name="Ovreas L."/>
            <person name="Rohde M."/>
            <person name="Galperin M.Y."/>
            <person name="Jogler C."/>
        </authorList>
    </citation>
    <scope>NUCLEOTIDE SEQUENCE [LARGE SCALE GENOMIC DNA]</scope>
    <source>
        <strain evidence="3 4">Enr8</strain>
    </source>
</reference>